<dbReference type="PANTHER" id="PTHR31912">
    <property type="entry name" value="IP13529P"/>
    <property type="match status" value="1"/>
</dbReference>
<name>A0A8J2MID4_COTCN</name>
<gene>
    <name evidence="1" type="ORF">HICCMSTLAB_LOCUS3670</name>
</gene>
<dbReference type="EMBL" id="CAJNRD030001118">
    <property type="protein sequence ID" value="CAG5082862.1"/>
    <property type="molecule type" value="Genomic_DNA"/>
</dbReference>
<accession>A0A8J2MID4</accession>
<evidence type="ECO:0000313" key="1">
    <source>
        <dbReference type="EMBL" id="CAG5082862.1"/>
    </source>
</evidence>
<sequence>MEALLQSWDLSELYSTFCGKLISHQERINLKDESQPNTCWQLMPVTSDCSKISDKFSDIDIDSLPVDFVNTNVEHPVGKELLLISNQKKIQLEASWISTLCEIIVYDCLKKNITLVNEDHEELASKIVELFPAECTQTFYVPPVKKKDSLSNMSLISKGKLVDKYRNTLVIIRNIKKFSECFNNTGESESISLNTGDNSALESKQWLMHHREELDVLLHWKSSFELRRSEVDSNKYSSVTDIFNDWPILKESICSVLINTDYDNVYKNKVINVNESWGNIFHLLKNISVDKIAKDYLPKLRLLDMSEKNVSPLSKYIIQLEIFIHLLSAVKPRRKGKNSKKETHTRNNNQEDALSAAIESVYMHVKVPGDVDTACEKKICQKAKTKSTIQPFLIVVGPNELDLQKVYVQVDNFRFETSTFIEGFDLLFKFYLMFKIAYPVESQNFCKFYSNTTVTEKLAQETIQEFQKLMSEISVTTLKKLKERIPIEYHDFMEDCFKLDVFENFDSKWRCMQQLKNSEFYFAPRQFKIGEIGDDKNINNSIKWTKKACYGQIISLRAVLKKFLELPNVFKTIMNFMQTESARIESQGDIYSSLFQGTLWKNISGAFQEKIVIPLYLYYDDFEIDNPLSTSAGIYKVGGLYCSIAALPPQFASTTANVFLPQLIHNSDYKEFGAERCFAEIKDELNYLTQFGITISINGESHRIYFVLIGILGDNLAVNSLFGFNESFISEYYCRFCKMPKVEAQKVVQENETLLRNKTNYESDLSNRSHGVKNKCVFNEINFFHNTCNWTIDIMHDLYLGICRYDMGKIIKHCILNKYFTLNQLNNRLKFFDHCEVDSGNKISTISDTHIQNEHLILTVAEMSCLIAYFGIIVGDLVPPDDPAWLLYTYLFDIISIVTSTIISDNEIIYLRELIRLHHQLYLQTFQGHLTAKFHLLVHYPTIIKIFGPPKFYSCSRFEAFHKISKAIRSRCKLPY</sequence>
<organism evidence="1 2">
    <name type="scientific">Cotesia congregata</name>
    <name type="common">Parasitoid wasp</name>
    <name type="synonym">Apanteles congregatus</name>
    <dbReference type="NCBI Taxonomy" id="51543"/>
    <lineage>
        <taxon>Eukaryota</taxon>
        <taxon>Metazoa</taxon>
        <taxon>Ecdysozoa</taxon>
        <taxon>Arthropoda</taxon>
        <taxon>Hexapoda</taxon>
        <taxon>Insecta</taxon>
        <taxon>Pterygota</taxon>
        <taxon>Neoptera</taxon>
        <taxon>Endopterygota</taxon>
        <taxon>Hymenoptera</taxon>
        <taxon>Apocrita</taxon>
        <taxon>Ichneumonoidea</taxon>
        <taxon>Braconidae</taxon>
        <taxon>Microgastrinae</taxon>
        <taxon>Cotesia</taxon>
    </lineage>
</organism>
<protein>
    <submittedName>
        <fullName evidence="1">Uncharacterized protein</fullName>
    </submittedName>
</protein>
<dbReference type="OrthoDB" id="7700553at2759"/>
<dbReference type="AlphaFoldDB" id="A0A8J2MID4"/>
<dbReference type="Proteomes" id="UP000786811">
    <property type="component" value="Unassembled WGS sequence"/>
</dbReference>
<proteinExistence type="predicted"/>
<dbReference type="PANTHER" id="PTHR31912:SF34">
    <property type="entry name" value="NOTOCHORD-RELATED PROTEIN"/>
    <property type="match status" value="1"/>
</dbReference>
<reference evidence="1" key="1">
    <citation type="submission" date="2021-04" db="EMBL/GenBank/DDBJ databases">
        <authorList>
            <person name="Chebbi M.A.C M."/>
        </authorList>
    </citation>
    <scope>NUCLEOTIDE SEQUENCE</scope>
</reference>
<keyword evidence="2" id="KW-1185">Reference proteome</keyword>
<evidence type="ECO:0000313" key="2">
    <source>
        <dbReference type="Proteomes" id="UP000786811"/>
    </source>
</evidence>
<comment type="caution">
    <text evidence="1">The sequence shown here is derived from an EMBL/GenBank/DDBJ whole genome shotgun (WGS) entry which is preliminary data.</text>
</comment>